<dbReference type="InterPro" id="IPR051260">
    <property type="entry name" value="Diverse_substr_monoxygenases"/>
</dbReference>
<evidence type="ECO:0000313" key="6">
    <source>
        <dbReference type="Proteomes" id="UP000073492"/>
    </source>
</evidence>
<dbReference type="Gene3D" id="3.20.20.30">
    <property type="entry name" value="Luciferase-like domain"/>
    <property type="match status" value="1"/>
</dbReference>
<evidence type="ECO:0000313" key="5">
    <source>
        <dbReference type="EMBL" id="KXT12237.1"/>
    </source>
</evidence>
<keyword evidence="1" id="KW-0285">Flavoprotein</keyword>
<name>A0A139IBW2_9PEZI</name>
<dbReference type="OrthoDB" id="5561043at2759"/>
<protein>
    <submittedName>
        <fullName evidence="5">Uncharacterized protein</fullName>
    </submittedName>
</protein>
<dbReference type="PANTHER" id="PTHR30011">
    <property type="entry name" value="ALKANESULFONATE MONOOXYGENASE-RELATED"/>
    <property type="match status" value="1"/>
</dbReference>
<evidence type="ECO:0000256" key="3">
    <source>
        <dbReference type="ARBA" id="ARBA00023002"/>
    </source>
</evidence>
<evidence type="ECO:0000256" key="2">
    <source>
        <dbReference type="ARBA" id="ARBA00022643"/>
    </source>
</evidence>
<dbReference type="InterPro" id="IPR036661">
    <property type="entry name" value="Luciferase-like_sf"/>
</dbReference>
<organism evidence="5 6">
    <name type="scientific">Pseudocercospora musae</name>
    <dbReference type="NCBI Taxonomy" id="113226"/>
    <lineage>
        <taxon>Eukaryota</taxon>
        <taxon>Fungi</taxon>
        <taxon>Dikarya</taxon>
        <taxon>Ascomycota</taxon>
        <taxon>Pezizomycotina</taxon>
        <taxon>Dothideomycetes</taxon>
        <taxon>Dothideomycetidae</taxon>
        <taxon>Mycosphaerellales</taxon>
        <taxon>Mycosphaerellaceae</taxon>
        <taxon>Pseudocercospora</taxon>
    </lineage>
</organism>
<gene>
    <name evidence="5" type="ORF">AC579_823</name>
</gene>
<sequence>MAVGTNSVVFAVPKPATHENPYMVARQSPSLDHITGGRCAWDIVTSLPNSSAQVIGHDTMMPRDERQAKIDEFMDVVFITARSKSHPTKPSPA</sequence>
<reference evidence="5 6" key="1">
    <citation type="submission" date="2015-07" db="EMBL/GenBank/DDBJ databases">
        <title>Comparative genomics of the Sigatoka disease complex on banana suggests a link between parallel evolutionary changes in Pseudocercospora fijiensis and Pseudocercospora eumusae and increased virulence on the banana host.</title>
        <authorList>
            <person name="Chang T.-C."/>
            <person name="Salvucci A."/>
            <person name="Crous P.W."/>
            <person name="Stergiopoulos I."/>
        </authorList>
    </citation>
    <scope>NUCLEOTIDE SEQUENCE [LARGE SCALE GENOMIC DNA]</scope>
    <source>
        <strain evidence="5 6">CBS 116634</strain>
    </source>
</reference>
<keyword evidence="6" id="KW-1185">Reference proteome</keyword>
<keyword evidence="4" id="KW-0503">Monooxygenase</keyword>
<dbReference type="STRING" id="113226.A0A139IBW2"/>
<dbReference type="PANTHER" id="PTHR30011:SF16">
    <property type="entry name" value="C2H2 FINGER DOMAIN TRANSCRIPTION FACTOR (EUROFUNG)-RELATED"/>
    <property type="match status" value="1"/>
</dbReference>
<keyword evidence="2" id="KW-0288">FMN</keyword>
<dbReference type="SUPFAM" id="SSF51679">
    <property type="entry name" value="Bacterial luciferase-like"/>
    <property type="match status" value="1"/>
</dbReference>
<dbReference type="GO" id="GO:0016705">
    <property type="term" value="F:oxidoreductase activity, acting on paired donors, with incorporation or reduction of molecular oxygen"/>
    <property type="evidence" value="ECO:0007669"/>
    <property type="project" value="InterPro"/>
</dbReference>
<proteinExistence type="predicted"/>
<dbReference type="GO" id="GO:0004497">
    <property type="term" value="F:monooxygenase activity"/>
    <property type="evidence" value="ECO:0007669"/>
    <property type="project" value="UniProtKB-KW"/>
</dbReference>
<evidence type="ECO:0000256" key="1">
    <source>
        <dbReference type="ARBA" id="ARBA00022630"/>
    </source>
</evidence>
<dbReference type="AlphaFoldDB" id="A0A139IBW2"/>
<dbReference type="Proteomes" id="UP000073492">
    <property type="component" value="Unassembled WGS sequence"/>
</dbReference>
<dbReference type="EMBL" id="LFZO01000159">
    <property type="protein sequence ID" value="KXT12237.1"/>
    <property type="molecule type" value="Genomic_DNA"/>
</dbReference>
<comment type="caution">
    <text evidence="5">The sequence shown here is derived from an EMBL/GenBank/DDBJ whole genome shotgun (WGS) entry which is preliminary data.</text>
</comment>
<keyword evidence="3" id="KW-0560">Oxidoreductase</keyword>
<accession>A0A139IBW2</accession>
<evidence type="ECO:0000256" key="4">
    <source>
        <dbReference type="ARBA" id="ARBA00023033"/>
    </source>
</evidence>